<evidence type="ECO:0000256" key="5">
    <source>
        <dbReference type="ARBA" id="ARBA00022801"/>
    </source>
</evidence>
<keyword evidence="8" id="KW-0464">Manganese</keyword>
<accession>A0A0C9QQN7</accession>
<protein>
    <recommendedName>
        <fullName evidence="3">protein-serine/threonine phosphatase</fullName>
        <ecNumber evidence="3">3.1.3.16</ecNumber>
    </recommendedName>
</protein>
<dbReference type="PANTHER" id="PTHR47992">
    <property type="entry name" value="PROTEIN PHOSPHATASE"/>
    <property type="match status" value="1"/>
</dbReference>
<keyword evidence="4" id="KW-0479">Metal-binding</keyword>
<dbReference type="EMBL" id="GCHU01013733">
    <property type="protein sequence ID" value="JAG87010.1"/>
    <property type="molecule type" value="Transcribed_RNA"/>
</dbReference>
<keyword evidence="5 9" id="KW-0378">Hydrolase</keyword>
<dbReference type="SMART" id="SM00332">
    <property type="entry name" value="PP2Cc"/>
    <property type="match status" value="1"/>
</dbReference>
<evidence type="ECO:0000256" key="4">
    <source>
        <dbReference type="ARBA" id="ARBA00022723"/>
    </source>
</evidence>
<dbReference type="CDD" id="cd00143">
    <property type="entry name" value="PP2Cc"/>
    <property type="match status" value="1"/>
</dbReference>
<dbReference type="InterPro" id="IPR015655">
    <property type="entry name" value="PP2C"/>
</dbReference>
<dbReference type="PROSITE" id="PS01032">
    <property type="entry name" value="PPM_1"/>
    <property type="match status" value="1"/>
</dbReference>
<evidence type="ECO:0000256" key="7">
    <source>
        <dbReference type="ARBA" id="ARBA00022912"/>
    </source>
</evidence>
<evidence type="ECO:0000256" key="9">
    <source>
        <dbReference type="RuleBase" id="RU003465"/>
    </source>
</evidence>
<evidence type="ECO:0000256" key="2">
    <source>
        <dbReference type="ARBA" id="ARBA00001946"/>
    </source>
</evidence>
<evidence type="ECO:0000256" key="6">
    <source>
        <dbReference type="ARBA" id="ARBA00022842"/>
    </source>
</evidence>
<keyword evidence="6" id="KW-0460">Magnesium</keyword>
<dbReference type="PROSITE" id="PS51746">
    <property type="entry name" value="PPM_2"/>
    <property type="match status" value="1"/>
</dbReference>
<dbReference type="InterPro" id="IPR001932">
    <property type="entry name" value="PPM-type_phosphatase-like_dom"/>
</dbReference>
<dbReference type="GO" id="GO:0004722">
    <property type="term" value="F:protein serine/threonine phosphatase activity"/>
    <property type="evidence" value="ECO:0007669"/>
    <property type="project" value="UniProtKB-EC"/>
</dbReference>
<dbReference type="Gene3D" id="3.60.40.10">
    <property type="entry name" value="PPM-type phosphatase domain"/>
    <property type="match status" value="1"/>
</dbReference>
<proteinExistence type="inferred from homology"/>
<dbReference type="FunFam" id="3.60.40.10:FF:000041">
    <property type="entry name" value="Protein phosphatase 2C 51"/>
    <property type="match status" value="1"/>
</dbReference>
<evidence type="ECO:0000259" key="10">
    <source>
        <dbReference type="PROSITE" id="PS51746"/>
    </source>
</evidence>
<dbReference type="InterPro" id="IPR000222">
    <property type="entry name" value="PP2C_BS"/>
</dbReference>
<sequence length="443" mass="47776">MEGMEVWCRSPCSIVEKKHISACERKLSRAARRRRMEIRKFKLKATSSVMAPVEGGSAAKKIKVAGSKRSGEVARECVGGVESSTETSQVQFHVNSEIKGREQEKECASVLPSNNDRLEENGGAQLPCVAEESVGCYDNFACPEHGMVSVCGRRREMEDAVAILPAFSSAKDSSPLHYFGVYDGHGGSQAALYCKDRLHEVLAEELKSCDDTQVEVEWQKAMSSSFNKVDAEVVGGGACRNDCKTSGESECLCEHTIASETVGTTAVVAVVGSHSIIVANCGDSRAVLCRDGVAVPLSDDHKPYRPDEMSRIESAGGRVIYWNGHRVFGVLAMSRAIGDKYLKPYVISEPEVTVTERTDGDECLILASDGLWDVLSNEVVCDVARKCLSGRLPSGGMISLSDDGGESPSSAAAALLTKLAFARGSLDNISVVVVNLKRQRNRR</sequence>
<evidence type="ECO:0000256" key="8">
    <source>
        <dbReference type="ARBA" id="ARBA00023211"/>
    </source>
</evidence>
<keyword evidence="7 9" id="KW-0904">Protein phosphatase</keyword>
<feature type="domain" description="PPM-type phosphatase" evidence="10">
    <location>
        <begin position="144"/>
        <end position="436"/>
    </location>
</feature>
<dbReference type="AlphaFoldDB" id="A0A0C9QQN7"/>
<name>A0A0C9QQN7_9CONI</name>
<dbReference type="Pfam" id="PF00481">
    <property type="entry name" value="PP2C"/>
    <property type="match status" value="1"/>
</dbReference>
<dbReference type="EC" id="3.1.3.16" evidence="3"/>
<organism evidence="11">
    <name type="scientific">Wollemia nobilis</name>
    <dbReference type="NCBI Taxonomy" id="56998"/>
    <lineage>
        <taxon>Eukaryota</taxon>
        <taxon>Viridiplantae</taxon>
        <taxon>Streptophyta</taxon>
        <taxon>Embryophyta</taxon>
        <taxon>Tracheophyta</taxon>
        <taxon>Spermatophyta</taxon>
        <taxon>Pinopsida</taxon>
        <taxon>Pinidae</taxon>
        <taxon>Conifers II</taxon>
        <taxon>Araucariales</taxon>
        <taxon>Araucariaceae</taxon>
        <taxon>Wollemia</taxon>
    </lineage>
</organism>
<evidence type="ECO:0000256" key="3">
    <source>
        <dbReference type="ARBA" id="ARBA00013081"/>
    </source>
</evidence>
<dbReference type="GO" id="GO:0046872">
    <property type="term" value="F:metal ion binding"/>
    <property type="evidence" value="ECO:0007669"/>
    <property type="project" value="UniProtKB-KW"/>
</dbReference>
<comment type="cofactor">
    <cofactor evidence="1">
        <name>Mn(2+)</name>
        <dbReference type="ChEBI" id="CHEBI:29035"/>
    </cofactor>
</comment>
<reference evidence="11" key="1">
    <citation type="submission" date="2015-02" db="EMBL/GenBank/DDBJ databases">
        <title>A transcriptome of Wollemia nobilis - a relic of Gondwana.</title>
        <authorList>
            <person name="Chia J.Y."/>
            <person name="Leong Y.S."/>
            <person name="Abdul Karim S."/>
            <person name="Wan Azmi N."/>
            <person name="Hercus R."/>
            <person name="Croft L."/>
        </authorList>
    </citation>
    <scope>NUCLEOTIDE SEQUENCE</scope>
    <source>
        <strain evidence="11">MaeBrown</strain>
        <tissue evidence="11">Leaf</tissue>
    </source>
</reference>
<dbReference type="SUPFAM" id="SSF81606">
    <property type="entry name" value="PP2C-like"/>
    <property type="match status" value="1"/>
</dbReference>
<dbReference type="InterPro" id="IPR036457">
    <property type="entry name" value="PPM-type-like_dom_sf"/>
</dbReference>
<evidence type="ECO:0000256" key="1">
    <source>
        <dbReference type="ARBA" id="ARBA00001936"/>
    </source>
</evidence>
<evidence type="ECO:0000313" key="11">
    <source>
        <dbReference type="EMBL" id="JAG87010.1"/>
    </source>
</evidence>
<comment type="similarity">
    <text evidence="9">Belongs to the PP2C family.</text>
</comment>
<comment type="cofactor">
    <cofactor evidence="2">
        <name>Mg(2+)</name>
        <dbReference type="ChEBI" id="CHEBI:18420"/>
    </cofactor>
</comment>